<evidence type="ECO:0000313" key="2">
    <source>
        <dbReference type="EMBL" id="OUC96483.1"/>
    </source>
</evidence>
<dbReference type="InterPro" id="IPR012925">
    <property type="entry name" value="TipAS_dom"/>
</dbReference>
<comment type="caution">
    <text evidence="2">The sequence shown here is derived from an EMBL/GenBank/DDBJ whole genome shotgun (WGS) entry which is preliminary data.</text>
</comment>
<feature type="domain" description="TipAS antibiotic-recognition" evidence="1">
    <location>
        <begin position="1"/>
        <end position="71"/>
    </location>
</feature>
<protein>
    <recommendedName>
        <fullName evidence="1">TipAS antibiotic-recognition domain-containing protein</fullName>
    </recommendedName>
</protein>
<dbReference type="Proteomes" id="UP000194761">
    <property type="component" value="Unassembled WGS sequence"/>
</dbReference>
<gene>
    <name evidence="2" type="ORF">CA984_14805</name>
</gene>
<dbReference type="AlphaFoldDB" id="A0A243RQ96"/>
<dbReference type="Pfam" id="PF07739">
    <property type="entry name" value="TipAS"/>
    <property type="match status" value="1"/>
</dbReference>
<sequence length="83" mass="8938">MDAGADPSSEAAMDVAEAQLQHIACWFYDMTHELHVQKSHLYVEDPRFRVGIEANTRPGAAEWLQEAIKANAAGAAEAPTTAG</sequence>
<evidence type="ECO:0000313" key="3">
    <source>
        <dbReference type="Proteomes" id="UP000194761"/>
    </source>
</evidence>
<organism evidence="2 3">
    <name type="scientific">Streptosporangium minutum</name>
    <dbReference type="NCBI Taxonomy" id="569862"/>
    <lineage>
        <taxon>Bacteria</taxon>
        <taxon>Bacillati</taxon>
        <taxon>Actinomycetota</taxon>
        <taxon>Actinomycetes</taxon>
        <taxon>Streptosporangiales</taxon>
        <taxon>Streptosporangiaceae</taxon>
        <taxon>Streptosporangium</taxon>
    </lineage>
</organism>
<keyword evidence="3" id="KW-1185">Reference proteome</keyword>
<dbReference type="InterPro" id="IPR036244">
    <property type="entry name" value="TipA-like_antibiotic-bd"/>
</dbReference>
<accession>A0A243RQ96</accession>
<proteinExistence type="predicted"/>
<name>A0A243RQ96_9ACTN</name>
<dbReference type="EMBL" id="NGFP01000057">
    <property type="protein sequence ID" value="OUC96483.1"/>
    <property type="molecule type" value="Genomic_DNA"/>
</dbReference>
<reference evidence="2 3" key="1">
    <citation type="submission" date="2017-05" db="EMBL/GenBank/DDBJ databases">
        <title>Biotechnological potential of actinobacteria isolated from South African environments.</title>
        <authorList>
            <person name="Le Roes-Hill M."/>
            <person name="Prins A."/>
            <person name="Durrell K.A."/>
        </authorList>
    </citation>
    <scope>NUCLEOTIDE SEQUENCE [LARGE SCALE GENOMIC DNA]</scope>
    <source>
        <strain evidence="2">M26</strain>
    </source>
</reference>
<dbReference type="SUPFAM" id="SSF89082">
    <property type="entry name" value="Antibiotic binding domain of TipA-like multidrug resistance regulators"/>
    <property type="match status" value="1"/>
</dbReference>
<evidence type="ECO:0000259" key="1">
    <source>
        <dbReference type="Pfam" id="PF07739"/>
    </source>
</evidence>
<dbReference type="Gene3D" id="1.10.490.50">
    <property type="entry name" value="Antibiotic binding domain of TipA-like multidrug resistance regulators"/>
    <property type="match status" value="1"/>
</dbReference>